<dbReference type="AlphaFoldDB" id="A0A0M3HGG1"/>
<sequence length="207" mass="22818">LQNIPLQVVTAIKETAEVAANKIDEETGEVGCIEGIETERKLDLAKLLLEKGLAELAVQPTDFPTADLSFIDNRQADVRIIGTDGTAIYVRPTAFDDLYETLRMALTEVVVSPAELGAMTGLVRYNGEYKRARVLVQEVKAMERASGGDEFEERAGGSLSCSYKVVKLETITIRRYFLVDEGKVLEEEEALSEIGQLQVVNISGMRF</sequence>
<evidence type="ECO:0000313" key="1">
    <source>
        <dbReference type="Proteomes" id="UP000036681"/>
    </source>
</evidence>
<evidence type="ECO:0000313" key="2">
    <source>
        <dbReference type="WBParaSite" id="ALUE_0000060601-mRNA-1"/>
    </source>
</evidence>
<keyword evidence="1" id="KW-1185">Reference proteome</keyword>
<accession>A0A0M3HGG1</accession>
<protein>
    <submittedName>
        <fullName evidence="2">T2SSE_N domain-containing protein</fullName>
    </submittedName>
</protein>
<organism evidence="1 2">
    <name type="scientific">Ascaris lumbricoides</name>
    <name type="common">Giant roundworm</name>
    <dbReference type="NCBI Taxonomy" id="6252"/>
    <lineage>
        <taxon>Eukaryota</taxon>
        <taxon>Metazoa</taxon>
        <taxon>Ecdysozoa</taxon>
        <taxon>Nematoda</taxon>
        <taxon>Chromadorea</taxon>
        <taxon>Rhabditida</taxon>
        <taxon>Spirurina</taxon>
        <taxon>Ascaridomorpha</taxon>
        <taxon>Ascaridoidea</taxon>
        <taxon>Ascarididae</taxon>
        <taxon>Ascaris</taxon>
    </lineage>
</organism>
<dbReference type="Proteomes" id="UP000036681">
    <property type="component" value="Unplaced"/>
</dbReference>
<name>A0A0M3HGG1_ASCLU</name>
<reference evidence="2" key="1">
    <citation type="submission" date="2017-02" db="UniProtKB">
        <authorList>
            <consortium name="WormBaseParasite"/>
        </authorList>
    </citation>
    <scope>IDENTIFICATION</scope>
</reference>
<proteinExistence type="predicted"/>
<dbReference type="WBParaSite" id="ALUE_0000060601-mRNA-1">
    <property type="protein sequence ID" value="ALUE_0000060601-mRNA-1"/>
    <property type="gene ID" value="ALUE_0000060601"/>
</dbReference>